<dbReference type="InterPro" id="IPR050309">
    <property type="entry name" value="Type-B_Carboxylest/Lipase"/>
</dbReference>
<dbReference type="EC" id="3.1.1.-" evidence="3"/>
<evidence type="ECO:0000259" key="5">
    <source>
        <dbReference type="Pfam" id="PF00135"/>
    </source>
</evidence>
<feature type="region of interest" description="Disordered" evidence="4">
    <location>
        <begin position="547"/>
        <end position="593"/>
    </location>
</feature>
<evidence type="ECO:0000256" key="3">
    <source>
        <dbReference type="RuleBase" id="RU361235"/>
    </source>
</evidence>
<evidence type="ECO:0000256" key="4">
    <source>
        <dbReference type="SAM" id="MobiDB-lite"/>
    </source>
</evidence>
<dbReference type="PANTHER" id="PTHR11559">
    <property type="entry name" value="CARBOXYLESTERASE"/>
    <property type="match status" value="1"/>
</dbReference>
<evidence type="ECO:0000313" key="6">
    <source>
        <dbReference type="EMBL" id="KAK7610167.1"/>
    </source>
</evidence>
<feature type="domain" description="Carboxylesterase type B" evidence="5">
    <location>
        <begin position="52"/>
        <end position="534"/>
    </location>
</feature>
<dbReference type="InterPro" id="IPR029058">
    <property type="entry name" value="AB_hydrolase_fold"/>
</dbReference>
<dbReference type="Gene3D" id="3.40.50.1820">
    <property type="entry name" value="alpha/beta hydrolase"/>
    <property type="match status" value="1"/>
</dbReference>
<protein>
    <recommendedName>
        <fullName evidence="3">Carboxylic ester hydrolase</fullName>
        <ecNumber evidence="3">3.1.1.-</ecNumber>
    </recommendedName>
</protein>
<evidence type="ECO:0000256" key="2">
    <source>
        <dbReference type="ARBA" id="ARBA00022801"/>
    </source>
</evidence>
<dbReference type="SUPFAM" id="SSF53474">
    <property type="entry name" value="alpha/beta-Hydrolases"/>
    <property type="match status" value="1"/>
</dbReference>
<dbReference type="InterPro" id="IPR019819">
    <property type="entry name" value="Carboxylesterase_B_CS"/>
</dbReference>
<proteinExistence type="inferred from homology"/>
<feature type="compositionally biased region" description="Basic and acidic residues" evidence="4">
    <location>
        <begin position="1"/>
        <end position="11"/>
    </location>
</feature>
<feature type="region of interest" description="Disordered" evidence="4">
    <location>
        <begin position="1"/>
        <end position="27"/>
    </location>
</feature>
<reference evidence="6 7" key="1">
    <citation type="submission" date="2024-04" db="EMBL/GenBank/DDBJ databases">
        <title>Phyllosticta paracitricarpa is synonymous to the EU quarantine fungus P. citricarpa based on phylogenomic analyses.</title>
        <authorList>
            <consortium name="Lawrence Berkeley National Laboratory"/>
            <person name="Van ingen-buijs V.A."/>
            <person name="Van westerhoven A.C."/>
            <person name="Haridas S."/>
            <person name="Skiadas P."/>
            <person name="Martin F."/>
            <person name="Groenewald J.Z."/>
            <person name="Crous P.W."/>
            <person name="Seidl M.F."/>
        </authorList>
    </citation>
    <scope>NUCLEOTIDE SEQUENCE [LARGE SCALE GENOMIC DNA]</scope>
    <source>
        <strain evidence="6 7">CBS 141358</strain>
    </source>
</reference>
<dbReference type="PROSITE" id="PS00122">
    <property type="entry name" value="CARBOXYLESTERASE_B_1"/>
    <property type="match status" value="1"/>
</dbReference>
<keyword evidence="7" id="KW-1185">Reference proteome</keyword>
<organism evidence="6 7">
    <name type="scientific">Phyllosticta paracitricarpa</name>
    <dbReference type="NCBI Taxonomy" id="2016321"/>
    <lineage>
        <taxon>Eukaryota</taxon>
        <taxon>Fungi</taxon>
        <taxon>Dikarya</taxon>
        <taxon>Ascomycota</taxon>
        <taxon>Pezizomycotina</taxon>
        <taxon>Dothideomycetes</taxon>
        <taxon>Dothideomycetes incertae sedis</taxon>
        <taxon>Botryosphaeriales</taxon>
        <taxon>Phyllostictaceae</taxon>
        <taxon>Phyllosticta</taxon>
    </lineage>
</organism>
<accession>A0ABR1N6U5</accession>
<dbReference type="EMBL" id="JBBPBF010000019">
    <property type="protein sequence ID" value="KAK7610167.1"/>
    <property type="molecule type" value="Genomic_DNA"/>
</dbReference>
<dbReference type="Proteomes" id="UP001367316">
    <property type="component" value="Unassembled WGS sequence"/>
</dbReference>
<sequence>MGQFDNDRDLRSISGGHKPGESDELGASEITKVGIGGATVNAGSPFIDLGYAKCEGVRDDGVLKWLGMRYADKPTGNNRFAAPQDPPKSDEVVKADKFGAICPPQTPDDYTVQGKTDRFRVDEDCLYISVFAPENPKRTRLPVMFFIQGGSFKSNSNANWNPANLVKDGEIIVVLFNYRVGPTGFAHSDEIKRKGALNAGILDIKKALEWTKDHISAFGGDSDQIVLNGISAGGTASALLMVVYRDAKRPPFAGAIIESGGWVTMRSMKQGEEQYECLLNATKCTDNIDTLACLRSKPETDLRTTGCWFDPGIDDQMFPKPLLDMFSDGAFAKVPTIMGFCNNEGTKSAAPQDTDTAEQAHTYFKKQDGALTRGSLDILDDLYINRPGTYFPKAGRKWRQTADAIGDIGTNCIVYELQNSIVKNAVPSLRGSSTDDLNPPTWNYRYAVSDEDDENAGYGTWHIVEQYALWGPNNTDNSAPASYLPKGANEGITPVIRKYWLSFVKQLDPNKERDDGSPEWKTWSGAEDGQRQRLVFMTGKTKMERMSQRRSLSCRATREMSVALGHPREEDQKTDLDGKLARDAMGASDSMDY</sequence>
<feature type="compositionally biased region" description="Basic and acidic residues" evidence="4">
    <location>
        <begin position="566"/>
        <end position="582"/>
    </location>
</feature>
<evidence type="ECO:0000256" key="1">
    <source>
        <dbReference type="ARBA" id="ARBA00005964"/>
    </source>
</evidence>
<dbReference type="PROSITE" id="PS00941">
    <property type="entry name" value="CARBOXYLESTERASE_B_2"/>
    <property type="match status" value="1"/>
</dbReference>
<evidence type="ECO:0000313" key="7">
    <source>
        <dbReference type="Proteomes" id="UP001367316"/>
    </source>
</evidence>
<keyword evidence="2 3" id="KW-0378">Hydrolase</keyword>
<gene>
    <name evidence="6" type="ORF">JOL62DRAFT_639370</name>
</gene>
<dbReference type="InterPro" id="IPR002018">
    <property type="entry name" value="CarbesteraseB"/>
</dbReference>
<comment type="similarity">
    <text evidence="1 3">Belongs to the type-B carboxylesterase/lipase family.</text>
</comment>
<dbReference type="Pfam" id="PF00135">
    <property type="entry name" value="COesterase"/>
    <property type="match status" value="1"/>
</dbReference>
<dbReference type="InterPro" id="IPR019826">
    <property type="entry name" value="Carboxylesterase_B_AS"/>
</dbReference>
<name>A0ABR1N6U5_9PEZI</name>
<comment type="caution">
    <text evidence="6">The sequence shown here is derived from an EMBL/GenBank/DDBJ whole genome shotgun (WGS) entry which is preliminary data.</text>
</comment>